<evidence type="ECO:0000313" key="4">
    <source>
        <dbReference type="Proteomes" id="UP000694853"/>
    </source>
</evidence>
<evidence type="ECO:0000313" key="5">
    <source>
        <dbReference type="RefSeq" id="XP_027367021.1"/>
    </source>
</evidence>
<dbReference type="AlphaFoldDB" id="A0A8B8ME98"/>
<dbReference type="Gene3D" id="3.30.70.330">
    <property type="match status" value="1"/>
</dbReference>
<evidence type="ECO:0000256" key="2">
    <source>
        <dbReference type="PROSITE-ProRule" id="PRU00176"/>
    </source>
</evidence>
<dbReference type="InterPro" id="IPR000504">
    <property type="entry name" value="RRM_dom"/>
</dbReference>
<dbReference type="PANTHER" id="PTHR23236:SF92">
    <property type="entry name" value="POLYADENYLATE-BINDING PROTEIN 1"/>
    <property type="match status" value="1"/>
</dbReference>
<evidence type="ECO:0000259" key="3">
    <source>
        <dbReference type="PROSITE" id="PS50102"/>
    </source>
</evidence>
<reference evidence="4" key="1">
    <citation type="journal article" date="2019" name="Toxins">
        <title>Detection of Abrin-Like and Prepropulchellin-Like Toxin Genes and Transcripts Using Whole Genome Sequencing and Full-Length Transcript Sequencing of Abrus precatorius.</title>
        <authorList>
            <person name="Hovde B.T."/>
            <person name="Daligault H.E."/>
            <person name="Hanschen E.R."/>
            <person name="Kunde Y.A."/>
            <person name="Johnson M.B."/>
            <person name="Starkenburg S.R."/>
            <person name="Johnson S.L."/>
        </authorList>
    </citation>
    <scope>NUCLEOTIDE SEQUENCE [LARGE SCALE GENOMIC DNA]</scope>
</reference>
<sequence>MQPIAGSSGSSTTQDLKEEVDSRSIYVGNVDYACTSEEIRRHFQGCGAVNRVTILTTISGQPKGFAYVEFVEVDAVHNALFLNESELHGRKLKVCAKRTNIPGMKQYSGRRPFASRYRRPSFHPQPGYGRFPRFGRPMQYYRPY</sequence>
<dbReference type="SMART" id="SM00360">
    <property type="entry name" value="RRM"/>
    <property type="match status" value="1"/>
</dbReference>
<dbReference type="GeneID" id="113873194"/>
<keyword evidence="1 2" id="KW-0694">RNA-binding</keyword>
<dbReference type="GO" id="GO:0008143">
    <property type="term" value="F:poly(A) binding"/>
    <property type="evidence" value="ECO:0007669"/>
    <property type="project" value="TreeGrafter"/>
</dbReference>
<keyword evidence="4" id="KW-1185">Reference proteome</keyword>
<dbReference type="Proteomes" id="UP000694853">
    <property type="component" value="Unplaced"/>
</dbReference>
<dbReference type="Pfam" id="PF00076">
    <property type="entry name" value="RRM_1"/>
    <property type="match status" value="1"/>
</dbReference>
<dbReference type="PROSITE" id="PS50102">
    <property type="entry name" value="RRM"/>
    <property type="match status" value="1"/>
</dbReference>
<dbReference type="KEGG" id="aprc:113873194"/>
<name>A0A8B8ME98_ABRPR</name>
<dbReference type="InterPro" id="IPR012677">
    <property type="entry name" value="Nucleotide-bd_a/b_plait_sf"/>
</dbReference>
<proteinExistence type="predicted"/>
<protein>
    <submittedName>
        <fullName evidence="5">Polyadenylate-binding protein 1-like</fullName>
    </submittedName>
</protein>
<dbReference type="OrthoDB" id="1423529at2759"/>
<evidence type="ECO:0000256" key="1">
    <source>
        <dbReference type="ARBA" id="ARBA00022884"/>
    </source>
</evidence>
<accession>A0A8B8ME98</accession>
<gene>
    <name evidence="5" type="primary">LOC113873194</name>
</gene>
<dbReference type="SUPFAM" id="SSF54928">
    <property type="entry name" value="RNA-binding domain, RBD"/>
    <property type="match status" value="1"/>
</dbReference>
<dbReference type="RefSeq" id="XP_027367021.1">
    <property type="nucleotide sequence ID" value="XM_027511220.1"/>
</dbReference>
<dbReference type="InterPro" id="IPR035979">
    <property type="entry name" value="RBD_domain_sf"/>
</dbReference>
<reference evidence="5" key="2">
    <citation type="submission" date="2025-08" db="UniProtKB">
        <authorList>
            <consortium name="RefSeq"/>
        </authorList>
    </citation>
    <scope>IDENTIFICATION</scope>
    <source>
        <tissue evidence="5">Young leaves</tissue>
    </source>
</reference>
<feature type="domain" description="RRM" evidence="3">
    <location>
        <begin position="23"/>
        <end position="99"/>
    </location>
</feature>
<organism evidence="4 5">
    <name type="scientific">Abrus precatorius</name>
    <name type="common">Indian licorice</name>
    <name type="synonym">Glycine abrus</name>
    <dbReference type="NCBI Taxonomy" id="3816"/>
    <lineage>
        <taxon>Eukaryota</taxon>
        <taxon>Viridiplantae</taxon>
        <taxon>Streptophyta</taxon>
        <taxon>Embryophyta</taxon>
        <taxon>Tracheophyta</taxon>
        <taxon>Spermatophyta</taxon>
        <taxon>Magnoliopsida</taxon>
        <taxon>eudicotyledons</taxon>
        <taxon>Gunneridae</taxon>
        <taxon>Pentapetalae</taxon>
        <taxon>rosids</taxon>
        <taxon>fabids</taxon>
        <taxon>Fabales</taxon>
        <taxon>Fabaceae</taxon>
        <taxon>Papilionoideae</taxon>
        <taxon>50 kb inversion clade</taxon>
        <taxon>NPAAA clade</taxon>
        <taxon>indigoferoid/millettioid clade</taxon>
        <taxon>Abreae</taxon>
        <taxon>Abrus</taxon>
    </lineage>
</organism>
<dbReference type="PANTHER" id="PTHR23236">
    <property type="entry name" value="EUKARYOTIC TRANSLATION INITIATION FACTOR 4B/4H"/>
    <property type="match status" value="1"/>
</dbReference>
<dbReference type="CDD" id="cd12306">
    <property type="entry name" value="RRM_II_PABPs"/>
    <property type="match status" value="1"/>
</dbReference>